<reference evidence="1" key="1">
    <citation type="submission" date="2021-02" db="EMBL/GenBank/DDBJ databases">
        <authorList>
            <person name="Han P."/>
        </authorList>
    </citation>
    <scope>NUCLEOTIDE SEQUENCE</scope>
    <source>
        <strain evidence="1">Candidatus Nitrosotenuis uzonensis 5A</strain>
    </source>
</reference>
<dbReference type="AlphaFoldDB" id="A0A812F6T0"/>
<evidence type="ECO:0000313" key="2">
    <source>
        <dbReference type="Proteomes" id="UP000655759"/>
    </source>
</evidence>
<accession>A0A812F6T0</accession>
<comment type="caution">
    <text evidence="1">The sequence shown here is derived from an EMBL/GenBank/DDBJ whole genome shotgun (WGS) entry which is preliminary data.</text>
</comment>
<proteinExistence type="predicted"/>
<dbReference type="Proteomes" id="UP000655759">
    <property type="component" value="Unassembled WGS sequence"/>
</dbReference>
<protein>
    <submittedName>
        <fullName evidence="1">Uncharacterized protein</fullName>
    </submittedName>
</protein>
<sequence length="41" mass="4384">MASVSHSSFTTQSDGAQLTLGTEFWTFGEHDPIIAASLRSV</sequence>
<gene>
    <name evidence="1" type="ORF">NUZ5A_51111</name>
</gene>
<name>A0A812F6T0_9ARCH</name>
<organism evidence="1 2">
    <name type="scientific">Candidatus Nitrosotenuis uzonensis</name>
    <dbReference type="NCBI Taxonomy" id="1407055"/>
    <lineage>
        <taxon>Archaea</taxon>
        <taxon>Nitrososphaerota</taxon>
        <taxon>Candidatus Nitrosotenuis</taxon>
    </lineage>
</organism>
<dbReference type="EMBL" id="CAJNAQ010000005">
    <property type="protein sequence ID" value="CAE6501083.1"/>
    <property type="molecule type" value="Genomic_DNA"/>
</dbReference>
<evidence type="ECO:0000313" key="1">
    <source>
        <dbReference type="EMBL" id="CAE6501083.1"/>
    </source>
</evidence>